<protein>
    <submittedName>
        <fullName evidence="1">Uncharacterized protein</fullName>
    </submittedName>
</protein>
<keyword evidence="2" id="KW-1185">Reference proteome</keyword>
<evidence type="ECO:0000313" key="1">
    <source>
        <dbReference type="EMBL" id="GAA4443299.1"/>
    </source>
</evidence>
<proteinExistence type="predicted"/>
<evidence type="ECO:0000313" key="2">
    <source>
        <dbReference type="Proteomes" id="UP001500840"/>
    </source>
</evidence>
<sequence>MQRLIPLVVYVLLSGCGGDNGENAPILHLRVNGATGGSVGQHRIERTGVISESGDGPAGGAVTSSQTVTVDKIADDAITVTVTMFDSDTGESSKQFLVPYDREITVAISDDTTAIARLERRE</sequence>
<accession>A0ABP8M4T9</accession>
<dbReference type="Proteomes" id="UP001500840">
    <property type="component" value="Unassembled WGS sequence"/>
</dbReference>
<name>A0ABP8M4T9_9BACT</name>
<dbReference type="EMBL" id="BAABGA010000004">
    <property type="protein sequence ID" value="GAA4443299.1"/>
    <property type="molecule type" value="Genomic_DNA"/>
</dbReference>
<organism evidence="1 2">
    <name type="scientific">Novipirellula rosea</name>
    <dbReference type="NCBI Taxonomy" id="1031540"/>
    <lineage>
        <taxon>Bacteria</taxon>
        <taxon>Pseudomonadati</taxon>
        <taxon>Planctomycetota</taxon>
        <taxon>Planctomycetia</taxon>
        <taxon>Pirellulales</taxon>
        <taxon>Pirellulaceae</taxon>
        <taxon>Novipirellula</taxon>
    </lineage>
</organism>
<gene>
    <name evidence="1" type="ORF">GCM10023156_00260</name>
</gene>
<comment type="caution">
    <text evidence="1">The sequence shown here is derived from an EMBL/GenBank/DDBJ whole genome shotgun (WGS) entry which is preliminary data.</text>
</comment>
<dbReference type="RefSeq" id="WP_345318282.1">
    <property type="nucleotide sequence ID" value="NZ_BAABGA010000004.1"/>
</dbReference>
<reference evidence="2" key="1">
    <citation type="journal article" date="2019" name="Int. J. Syst. Evol. Microbiol.">
        <title>The Global Catalogue of Microorganisms (GCM) 10K type strain sequencing project: providing services to taxonomists for standard genome sequencing and annotation.</title>
        <authorList>
            <consortium name="The Broad Institute Genomics Platform"/>
            <consortium name="The Broad Institute Genome Sequencing Center for Infectious Disease"/>
            <person name="Wu L."/>
            <person name="Ma J."/>
        </authorList>
    </citation>
    <scope>NUCLEOTIDE SEQUENCE [LARGE SCALE GENOMIC DNA]</scope>
    <source>
        <strain evidence="2">JCM 17759</strain>
    </source>
</reference>
<dbReference type="PROSITE" id="PS51257">
    <property type="entry name" value="PROKAR_LIPOPROTEIN"/>
    <property type="match status" value="1"/>
</dbReference>